<evidence type="ECO:0000259" key="5">
    <source>
        <dbReference type="SMART" id="SM00563"/>
    </source>
</evidence>
<dbReference type="AlphaFoldDB" id="A0A1L3ZXT0"/>
<evidence type="ECO:0000256" key="3">
    <source>
        <dbReference type="ARBA" id="ARBA00023315"/>
    </source>
</evidence>
<dbReference type="SUPFAM" id="SSF69593">
    <property type="entry name" value="Glycerol-3-phosphate (1)-acyltransferase"/>
    <property type="match status" value="1"/>
</dbReference>
<name>A0A1L3ZXT0_9SPHN</name>
<dbReference type="KEGG" id="sphj:BSL82_15010"/>
<feature type="transmembrane region" description="Helical" evidence="4">
    <location>
        <begin position="6"/>
        <end position="29"/>
    </location>
</feature>
<keyword evidence="2 6" id="KW-0808">Transferase</keyword>
<dbReference type="GO" id="GO:0006654">
    <property type="term" value="P:phosphatidic acid biosynthetic process"/>
    <property type="evidence" value="ECO:0007669"/>
    <property type="project" value="TreeGrafter"/>
</dbReference>
<keyword evidence="4" id="KW-1133">Transmembrane helix</keyword>
<dbReference type="InterPro" id="IPR002123">
    <property type="entry name" value="Plipid/glycerol_acylTrfase"/>
</dbReference>
<dbReference type="SMART" id="SM00563">
    <property type="entry name" value="PlsC"/>
    <property type="match status" value="1"/>
</dbReference>
<gene>
    <name evidence="6" type="ORF">BSL82_15010</name>
</gene>
<dbReference type="OrthoDB" id="5290997at2"/>
<evidence type="ECO:0000313" key="7">
    <source>
        <dbReference type="Proteomes" id="UP000182063"/>
    </source>
</evidence>
<evidence type="ECO:0000256" key="4">
    <source>
        <dbReference type="SAM" id="Phobius"/>
    </source>
</evidence>
<dbReference type="Proteomes" id="UP000182063">
    <property type="component" value="Chromosome"/>
</dbReference>
<dbReference type="CDD" id="cd07989">
    <property type="entry name" value="LPLAT_AGPAT-like"/>
    <property type="match status" value="1"/>
</dbReference>
<feature type="domain" description="Phospholipid/glycerol acyltransferase" evidence="5">
    <location>
        <begin position="68"/>
        <end position="182"/>
    </location>
</feature>
<evidence type="ECO:0000256" key="2">
    <source>
        <dbReference type="ARBA" id="ARBA00022679"/>
    </source>
</evidence>
<dbReference type="PANTHER" id="PTHR10434">
    <property type="entry name" value="1-ACYL-SN-GLYCEROL-3-PHOSPHATE ACYLTRANSFERASE"/>
    <property type="match status" value="1"/>
</dbReference>
<reference evidence="7" key="1">
    <citation type="submission" date="2016-11" db="EMBL/GenBank/DDBJ databases">
        <title>Complete Genome Sequence of alachlor-degrading Sphingomonas sp. strain JJ-A5.</title>
        <authorList>
            <person name="Lee H."/>
            <person name="Ka J.-O."/>
        </authorList>
    </citation>
    <scope>NUCLEOTIDE SEQUENCE [LARGE SCALE GENOMIC DNA]</scope>
    <source>
        <strain evidence="7">JJ-A5</strain>
    </source>
</reference>
<keyword evidence="4" id="KW-0472">Membrane</keyword>
<dbReference type="Pfam" id="PF01553">
    <property type="entry name" value="Acyltransferase"/>
    <property type="match status" value="1"/>
</dbReference>
<protein>
    <submittedName>
        <fullName evidence="6">1-acyl-sn-glycerol-3-phosphate acyltransferase</fullName>
    </submittedName>
</protein>
<dbReference type="GO" id="GO:0003841">
    <property type="term" value="F:1-acylglycerol-3-phosphate O-acyltransferase activity"/>
    <property type="evidence" value="ECO:0007669"/>
    <property type="project" value="TreeGrafter"/>
</dbReference>
<dbReference type="RefSeq" id="WP_072598098.1">
    <property type="nucleotide sequence ID" value="NZ_CP018221.1"/>
</dbReference>
<dbReference type="PANTHER" id="PTHR10434:SF40">
    <property type="entry name" value="1-ACYL-SN-GLYCEROL-3-PHOSPHATE ACYLTRANSFERASE"/>
    <property type="match status" value="1"/>
</dbReference>
<dbReference type="STRING" id="1921510.BSL82_15010"/>
<proteinExistence type="predicted"/>
<keyword evidence="4" id="KW-0812">Transmembrane</keyword>
<sequence length="230" mass="25263">MAWLRSLVYSAVFYGLTVPIVILAVPIAFNPRLLKPYVHGWAHFHQWCARWLLGIRLKVEGALPAEHVLVAAKHESAYETIALIGLLNEPVIVLKAELAAIPLWGWLARRYGMIPVDREGTTRALRAMLKAANAARDSGRPVAIFPEGTRVPHGESPPVRSGFAGLYRHLGLPVVPVALDAGRLWPRDSFVKHAGTITIRFGDMIPPCLPRNEAEARVHAAINALNAPSH</sequence>
<evidence type="ECO:0000313" key="6">
    <source>
        <dbReference type="EMBL" id="API60431.1"/>
    </source>
</evidence>
<keyword evidence="7" id="KW-1185">Reference proteome</keyword>
<evidence type="ECO:0000256" key="1">
    <source>
        <dbReference type="ARBA" id="ARBA00005189"/>
    </source>
</evidence>
<comment type="pathway">
    <text evidence="1">Lipid metabolism.</text>
</comment>
<keyword evidence="3 6" id="KW-0012">Acyltransferase</keyword>
<organism evidence="6 7">
    <name type="scientific">Tardibacter chloracetimidivorans</name>
    <dbReference type="NCBI Taxonomy" id="1921510"/>
    <lineage>
        <taxon>Bacteria</taxon>
        <taxon>Pseudomonadati</taxon>
        <taxon>Pseudomonadota</taxon>
        <taxon>Alphaproteobacteria</taxon>
        <taxon>Sphingomonadales</taxon>
        <taxon>Sphingomonadaceae</taxon>
        <taxon>Tardibacter</taxon>
    </lineage>
</organism>
<accession>A0A1L3ZXT0</accession>
<dbReference type="EMBL" id="CP018221">
    <property type="protein sequence ID" value="API60431.1"/>
    <property type="molecule type" value="Genomic_DNA"/>
</dbReference>